<reference evidence="2" key="1">
    <citation type="submission" date="2022-08" db="EMBL/GenBank/DDBJ databases">
        <authorList>
            <person name="Kallberg Y."/>
            <person name="Tangrot J."/>
            <person name="Rosling A."/>
        </authorList>
    </citation>
    <scope>NUCLEOTIDE SEQUENCE</scope>
    <source>
        <strain evidence="2">Wild A</strain>
    </source>
</reference>
<dbReference type="OrthoDB" id="432528at2759"/>
<keyword evidence="1" id="KW-0472">Membrane</keyword>
<keyword evidence="3" id="KW-1185">Reference proteome</keyword>
<sequence length="201" mass="22873">MDFPYLKFRNTIQKLLGITLLNEKDQNIYLFGTPPERRRSIHIVIENTGKIYIVGGFIDKALGSLTQITFNDMVILNTVDLSWVINTVNQPNARNGYSSIPQQYYLMELFNKCKLTTNSKAQSSPITPIVVVTNNSSSEFVTMKIIIALIGGILGTVIIMACGFLFYRWNRNRKEHSPKYINEEHILPGSVVEINHNSYII</sequence>
<proteinExistence type="predicted"/>
<accession>A0A9W4WUU4</accession>
<dbReference type="InterPro" id="IPR015915">
    <property type="entry name" value="Kelch-typ_b-propeller"/>
</dbReference>
<comment type="caution">
    <text evidence="2">The sequence shown here is derived from an EMBL/GenBank/DDBJ whole genome shotgun (WGS) entry which is preliminary data.</text>
</comment>
<keyword evidence="1" id="KW-1133">Transmembrane helix</keyword>
<gene>
    <name evidence="2" type="ORF">FWILDA_LOCUS6261</name>
</gene>
<evidence type="ECO:0000313" key="2">
    <source>
        <dbReference type="EMBL" id="CAI2173783.1"/>
    </source>
</evidence>
<organism evidence="2 3">
    <name type="scientific">Funneliformis geosporum</name>
    <dbReference type="NCBI Taxonomy" id="1117311"/>
    <lineage>
        <taxon>Eukaryota</taxon>
        <taxon>Fungi</taxon>
        <taxon>Fungi incertae sedis</taxon>
        <taxon>Mucoromycota</taxon>
        <taxon>Glomeromycotina</taxon>
        <taxon>Glomeromycetes</taxon>
        <taxon>Glomerales</taxon>
        <taxon>Glomeraceae</taxon>
        <taxon>Funneliformis</taxon>
    </lineage>
</organism>
<evidence type="ECO:0000256" key="1">
    <source>
        <dbReference type="SAM" id="Phobius"/>
    </source>
</evidence>
<protein>
    <submittedName>
        <fullName evidence="2">3070_t:CDS:1</fullName>
    </submittedName>
</protein>
<name>A0A9W4WUU4_9GLOM</name>
<dbReference type="SUPFAM" id="SSF117281">
    <property type="entry name" value="Kelch motif"/>
    <property type="match status" value="1"/>
</dbReference>
<keyword evidence="1" id="KW-0812">Transmembrane</keyword>
<dbReference type="EMBL" id="CAMKVN010001113">
    <property type="protein sequence ID" value="CAI2173783.1"/>
    <property type="molecule type" value="Genomic_DNA"/>
</dbReference>
<feature type="transmembrane region" description="Helical" evidence="1">
    <location>
        <begin position="145"/>
        <end position="167"/>
    </location>
</feature>
<dbReference type="AlphaFoldDB" id="A0A9W4WUU4"/>
<evidence type="ECO:0000313" key="3">
    <source>
        <dbReference type="Proteomes" id="UP001153678"/>
    </source>
</evidence>
<dbReference type="Proteomes" id="UP001153678">
    <property type="component" value="Unassembled WGS sequence"/>
</dbReference>